<dbReference type="Proteomes" id="UP000220034">
    <property type="component" value="Unassembled WGS sequence"/>
</dbReference>
<sequence length="137" mass="15036">MIRYTLKCSTGHSFDSWFSDSATYERLEKAGHVSCSICGTTEVSKAMMAPRVTIGQDRAPLSTETSPEETAIKQLREKVEAESDYVGNTFAQEARRMHDGESDARSIWGEATGGEARALVEDGIPVIPLPFGPRKTH</sequence>
<accession>A0A2C9CTU7</accession>
<dbReference type="InterPro" id="IPR009562">
    <property type="entry name" value="DUF1178"/>
</dbReference>
<dbReference type="EMBL" id="OCTN01000005">
    <property type="protein sequence ID" value="SOH94786.1"/>
    <property type="molecule type" value="Genomic_DNA"/>
</dbReference>
<gene>
    <name evidence="1" type="ORF">SAMN06273572_105210</name>
</gene>
<reference evidence="2" key="1">
    <citation type="submission" date="2017-09" db="EMBL/GenBank/DDBJ databases">
        <authorList>
            <person name="Varghese N."/>
            <person name="Submissions S."/>
        </authorList>
    </citation>
    <scope>NUCLEOTIDE SEQUENCE [LARGE SCALE GENOMIC DNA]</scope>
    <source>
        <strain evidence="2">C7</strain>
    </source>
</reference>
<dbReference type="RefSeq" id="WP_097930684.1">
    <property type="nucleotide sequence ID" value="NZ_OCTN01000005.1"/>
</dbReference>
<evidence type="ECO:0000313" key="2">
    <source>
        <dbReference type="Proteomes" id="UP000220034"/>
    </source>
</evidence>
<keyword evidence="2" id="KW-1185">Reference proteome</keyword>
<evidence type="ECO:0000313" key="1">
    <source>
        <dbReference type="EMBL" id="SOH94786.1"/>
    </source>
</evidence>
<dbReference type="Pfam" id="PF06676">
    <property type="entry name" value="DUF1178"/>
    <property type="match status" value="1"/>
</dbReference>
<dbReference type="AlphaFoldDB" id="A0A2C9CTU7"/>
<dbReference type="PIRSF" id="PIRSF032131">
    <property type="entry name" value="UCP032131"/>
    <property type="match status" value="1"/>
</dbReference>
<organism evidence="1 2">
    <name type="scientific">Pontivivens marinum</name>
    <dbReference type="NCBI Taxonomy" id="1690039"/>
    <lineage>
        <taxon>Bacteria</taxon>
        <taxon>Pseudomonadati</taxon>
        <taxon>Pseudomonadota</taxon>
        <taxon>Alphaproteobacteria</taxon>
        <taxon>Rhodobacterales</taxon>
        <taxon>Paracoccaceae</taxon>
        <taxon>Pontivivens</taxon>
    </lineage>
</organism>
<dbReference type="OrthoDB" id="9799894at2"/>
<name>A0A2C9CTU7_9RHOB</name>
<protein>
    <submittedName>
        <fullName evidence="1">Uncharacterized protein</fullName>
    </submittedName>
</protein>
<proteinExistence type="predicted"/>